<dbReference type="Proteomes" id="UP000546126">
    <property type="component" value="Unassembled WGS sequence"/>
</dbReference>
<evidence type="ECO:0008006" key="3">
    <source>
        <dbReference type="Google" id="ProtNLM"/>
    </source>
</evidence>
<dbReference type="EMBL" id="JABWGO010000001">
    <property type="protein sequence ID" value="NUW38567.1"/>
    <property type="molecule type" value="Genomic_DNA"/>
</dbReference>
<organism evidence="1 2">
    <name type="scientific">Nonomuraea rhodomycinica</name>
    <dbReference type="NCBI Taxonomy" id="1712872"/>
    <lineage>
        <taxon>Bacteria</taxon>
        <taxon>Bacillati</taxon>
        <taxon>Actinomycetota</taxon>
        <taxon>Actinomycetes</taxon>
        <taxon>Streptosporangiales</taxon>
        <taxon>Streptosporangiaceae</taxon>
        <taxon>Nonomuraea</taxon>
    </lineage>
</organism>
<sequence length="170" mass="18314">MLVELKTYGPATCLSVTGMGAPGGAEHLAAIGALFAVAGGMGGPAGPLEGQWWVEDPRPGLEVERELWRWHLMLPLAGAPEPGAVEAARESVRSPGSAVDRVRVVTYTEGLCVEALHEGPFSEEYVTLKVMEEFMAERALVPNGPHHEVYLTPLDDPRPRTVLRQPVRLG</sequence>
<dbReference type="Gene3D" id="3.20.80.10">
    <property type="entry name" value="Regulatory factor, effector binding domain"/>
    <property type="match status" value="1"/>
</dbReference>
<dbReference type="AlphaFoldDB" id="A0A7Y6M8J0"/>
<protein>
    <recommendedName>
        <fullName evidence="3">GyrI-like small molecule binding domain-containing protein</fullName>
    </recommendedName>
</protein>
<dbReference type="InterPro" id="IPR011256">
    <property type="entry name" value="Reg_factor_effector_dom_sf"/>
</dbReference>
<reference evidence="1 2" key="1">
    <citation type="submission" date="2020-06" db="EMBL/GenBank/DDBJ databases">
        <authorList>
            <person name="Chanama M."/>
        </authorList>
    </citation>
    <scope>NUCLEOTIDE SEQUENCE [LARGE SCALE GENOMIC DNA]</scope>
    <source>
        <strain evidence="1 2">TBRC6557</strain>
    </source>
</reference>
<keyword evidence="2" id="KW-1185">Reference proteome</keyword>
<gene>
    <name evidence="1" type="ORF">HT134_00265</name>
</gene>
<evidence type="ECO:0000313" key="2">
    <source>
        <dbReference type="Proteomes" id="UP000546126"/>
    </source>
</evidence>
<dbReference type="RefSeq" id="WP_175598222.1">
    <property type="nucleotide sequence ID" value="NZ_JABWGO010000001.1"/>
</dbReference>
<comment type="caution">
    <text evidence="1">The sequence shown here is derived from an EMBL/GenBank/DDBJ whole genome shotgun (WGS) entry which is preliminary data.</text>
</comment>
<evidence type="ECO:0000313" key="1">
    <source>
        <dbReference type="EMBL" id="NUW38567.1"/>
    </source>
</evidence>
<name>A0A7Y6M8J0_9ACTN</name>
<accession>A0A7Y6M8J0</accession>
<proteinExistence type="predicted"/>